<protein>
    <recommendedName>
        <fullName evidence="3">Thiol:disulfide interchange protein DsbA</fullName>
    </recommendedName>
</protein>
<dbReference type="Proteomes" id="UP000184268">
    <property type="component" value="Unassembled WGS sequence"/>
</dbReference>
<organism evidence="1 2">
    <name type="scientific">Ferrimonas marina</name>
    <dbReference type="NCBI Taxonomy" id="299255"/>
    <lineage>
        <taxon>Bacteria</taxon>
        <taxon>Pseudomonadati</taxon>
        <taxon>Pseudomonadota</taxon>
        <taxon>Gammaproteobacteria</taxon>
        <taxon>Alteromonadales</taxon>
        <taxon>Ferrimonadaceae</taxon>
        <taxon>Ferrimonas</taxon>
    </lineage>
</organism>
<evidence type="ECO:0000313" key="1">
    <source>
        <dbReference type="EMBL" id="SHH47617.1"/>
    </source>
</evidence>
<dbReference type="AlphaFoldDB" id="A0A1M5TA24"/>
<name>A0A1M5TA24_9GAMM</name>
<dbReference type="InterPro" id="IPR050824">
    <property type="entry name" value="Thiol_disulfide_DsbA"/>
</dbReference>
<keyword evidence="2" id="KW-1185">Reference proteome</keyword>
<sequence>MFKRLVMPAILLVVAFFGYSYWKHGSIDFRVNIGAKQVTSDIADQAKRGIPAAEFIEGQHWERLEEPLFVTKENVTMLFSYACVHCARLEEAYEDFAYIGSKPEMAYVPAPWGRNRVEAMRYYALEHLGHEALHPEYLKARHAGFRKFPGDEMFFVRMGFPQLAEVFNKTYQRQSFAEKFHRDRQVVQALTPHMNATPAIAVSGKYRVMIENITSGYDEIVAVSDWLMATQP</sequence>
<dbReference type="OrthoDB" id="9784896at2"/>
<evidence type="ECO:0008006" key="3">
    <source>
        <dbReference type="Google" id="ProtNLM"/>
    </source>
</evidence>
<gene>
    <name evidence="1" type="ORF">SAMN02745129_2058</name>
</gene>
<dbReference type="PANTHER" id="PTHR35891">
    <property type="entry name" value="THIOL:DISULFIDE INTERCHANGE PROTEIN DSBA"/>
    <property type="match status" value="1"/>
</dbReference>
<dbReference type="PANTHER" id="PTHR35891:SF2">
    <property type="entry name" value="THIOL:DISULFIDE INTERCHANGE PROTEIN DSBA"/>
    <property type="match status" value="1"/>
</dbReference>
<accession>A0A1M5TA24</accession>
<dbReference type="EMBL" id="FQXG01000003">
    <property type="protein sequence ID" value="SHH47617.1"/>
    <property type="molecule type" value="Genomic_DNA"/>
</dbReference>
<evidence type="ECO:0000313" key="2">
    <source>
        <dbReference type="Proteomes" id="UP000184268"/>
    </source>
</evidence>
<dbReference type="SUPFAM" id="SSF52833">
    <property type="entry name" value="Thioredoxin-like"/>
    <property type="match status" value="1"/>
</dbReference>
<dbReference type="Gene3D" id="3.40.30.10">
    <property type="entry name" value="Glutaredoxin"/>
    <property type="match status" value="1"/>
</dbReference>
<reference evidence="1 2" key="1">
    <citation type="submission" date="2016-11" db="EMBL/GenBank/DDBJ databases">
        <authorList>
            <person name="Jaros S."/>
            <person name="Januszkiewicz K."/>
            <person name="Wedrychowicz H."/>
        </authorList>
    </citation>
    <scope>NUCLEOTIDE SEQUENCE [LARGE SCALE GENOMIC DNA]</scope>
    <source>
        <strain evidence="1 2">DSM 16917</strain>
    </source>
</reference>
<dbReference type="RefSeq" id="WP_067663459.1">
    <property type="nucleotide sequence ID" value="NZ_FQXG01000003.1"/>
</dbReference>
<proteinExistence type="predicted"/>
<dbReference type="InterPro" id="IPR036249">
    <property type="entry name" value="Thioredoxin-like_sf"/>
</dbReference>
<dbReference type="STRING" id="299255.SAMN02745129_2058"/>